<evidence type="ECO:0000313" key="2">
    <source>
        <dbReference type="EMBL" id="KAF5225589.1"/>
    </source>
</evidence>
<protein>
    <submittedName>
        <fullName evidence="2">Uncharacterized protein</fullName>
    </submittedName>
</protein>
<dbReference type="VEuPathDB" id="TriTrypDB:ECC02_001353"/>
<evidence type="ECO:0000256" key="1">
    <source>
        <dbReference type="SAM" id="MobiDB-lite"/>
    </source>
</evidence>
<feature type="compositionally biased region" description="Basic and acidic residues" evidence="1">
    <location>
        <begin position="269"/>
        <end position="294"/>
    </location>
</feature>
<dbReference type="Proteomes" id="UP000583944">
    <property type="component" value="Unassembled WGS sequence"/>
</dbReference>
<name>A0A7J6YG73_TRYCR</name>
<sequence>MLVIAYVRCRGDKADEVMDAKEAFDEIRAHFAMRSQFSEAGNRLSAMVRRFQESLQRQDGSDIQDLKGARHVQQRPSTSSMQKLPPPIFRPAAVEALLHYASPLPVRTEEGKNVRGGASILYNDKENDMRSNHIGDDYLSHKCVAQPCASGEGAFQGKRDSFSSTPVAFLSSGRNQDQPVDVGAKFSHSDGFRSRYTHEASAARSSQCTLRNDQDIFSFVNGDSDGGTQKPNGCCEERDDALHSLGEFDGETMVDCVCHAMQKNKRQKAAKEEEKEKSEEENKKNDELKAKDMEEAPADTARKTTWSILADLDELEKTHHDAVAVMLMRTPLRSRPQKEQKLVTSDGGQRLDQHGAPHWIQHHVLPEQRATEVNLDLDVLSGSQALRCRPPNGPIDVAVSNRGTRVPSNLGQGNVKNVPYFVKGPSSVLNFSSTSSSDAYDAKDKWLNVSFL</sequence>
<dbReference type="EMBL" id="JABDHM010000006">
    <property type="protein sequence ID" value="KAF5225589.1"/>
    <property type="molecule type" value="Genomic_DNA"/>
</dbReference>
<comment type="caution">
    <text evidence="2">The sequence shown here is derived from an EMBL/GenBank/DDBJ whole genome shotgun (WGS) entry which is preliminary data.</text>
</comment>
<dbReference type="AlphaFoldDB" id="A0A7J6YG73"/>
<feature type="region of interest" description="Disordered" evidence="1">
    <location>
        <begin position="268"/>
        <end position="301"/>
    </location>
</feature>
<dbReference type="VEuPathDB" id="TriTrypDB:BCY84_14119"/>
<evidence type="ECO:0000313" key="3">
    <source>
        <dbReference type="Proteomes" id="UP000583944"/>
    </source>
</evidence>
<accession>A0A7J6YG73</accession>
<gene>
    <name evidence="2" type="ORF">ECC02_001353</name>
</gene>
<proteinExistence type="predicted"/>
<organism evidence="2 3">
    <name type="scientific">Trypanosoma cruzi</name>
    <dbReference type="NCBI Taxonomy" id="5693"/>
    <lineage>
        <taxon>Eukaryota</taxon>
        <taxon>Discoba</taxon>
        <taxon>Euglenozoa</taxon>
        <taxon>Kinetoplastea</taxon>
        <taxon>Metakinetoplastina</taxon>
        <taxon>Trypanosomatida</taxon>
        <taxon>Trypanosomatidae</taxon>
        <taxon>Trypanosoma</taxon>
        <taxon>Schizotrypanum</taxon>
    </lineage>
</organism>
<reference evidence="2 3" key="1">
    <citation type="journal article" date="2019" name="Genome Biol. Evol.">
        <title>Nanopore Sequencing Significantly Improves Genome Assembly of the Protozoan Parasite Trypanosoma cruzi.</title>
        <authorList>
            <person name="Diaz-Viraque F."/>
            <person name="Pita S."/>
            <person name="Greif G."/>
            <person name="de Souza R.C.M."/>
            <person name="Iraola G."/>
            <person name="Robello C."/>
        </authorList>
    </citation>
    <scope>NUCLEOTIDE SEQUENCE [LARGE SCALE GENOMIC DNA]</scope>
    <source>
        <strain evidence="2 3">Berenice</strain>
    </source>
</reference>